<accession>A0A2I0X0X7</accession>
<dbReference type="AlphaFoldDB" id="A0A2I0X0X7"/>
<dbReference type="Proteomes" id="UP000233837">
    <property type="component" value="Unassembled WGS sequence"/>
</dbReference>
<reference evidence="2 3" key="2">
    <citation type="journal article" date="2017" name="Nature">
        <title>The Apostasia genome and the evolution of orchids.</title>
        <authorList>
            <person name="Zhang G.Q."/>
            <person name="Liu K.W."/>
            <person name="Li Z."/>
            <person name="Lohaus R."/>
            <person name="Hsiao Y.Y."/>
            <person name="Niu S.C."/>
            <person name="Wang J.Y."/>
            <person name="Lin Y.C."/>
            <person name="Xu Q."/>
            <person name="Chen L.J."/>
            <person name="Yoshida K."/>
            <person name="Fujiwara S."/>
            <person name="Wang Z.W."/>
            <person name="Zhang Y.Q."/>
            <person name="Mitsuda N."/>
            <person name="Wang M."/>
            <person name="Liu G.H."/>
            <person name="Pecoraro L."/>
            <person name="Huang H.X."/>
            <person name="Xiao X.J."/>
            <person name="Lin M."/>
            <person name="Wu X.Y."/>
            <person name="Wu W.L."/>
            <person name="Chen Y.Y."/>
            <person name="Chang S.B."/>
            <person name="Sakamoto S."/>
            <person name="Ohme-Takagi M."/>
            <person name="Yagi M."/>
            <person name="Zeng S.J."/>
            <person name="Shen C.Y."/>
            <person name="Yeh C.M."/>
            <person name="Luo Y.B."/>
            <person name="Tsai W.C."/>
            <person name="Van de Peer Y."/>
            <person name="Liu Z.J."/>
        </authorList>
    </citation>
    <scope>NUCLEOTIDE SEQUENCE [LARGE SCALE GENOMIC DNA]</scope>
    <source>
        <tissue evidence="2">The whole plant</tissue>
    </source>
</reference>
<dbReference type="EMBL" id="KZ502235">
    <property type="protein sequence ID" value="PKU81560.1"/>
    <property type="molecule type" value="Genomic_DNA"/>
</dbReference>
<feature type="region of interest" description="Disordered" evidence="1">
    <location>
        <begin position="111"/>
        <end position="133"/>
    </location>
</feature>
<keyword evidence="3" id="KW-1185">Reference proteome</keyword>
<gene>
    <name evidence="2" type="ORF">MA16_Dca007667</name>
</gene>
<organism evidence="2 3">
    <name type="scientific">Dendrobium catenatum</name>
    <dbReference type="NCBI Taxonomy" id="906689"/>
    <lineage>
        <taxon>Eukaryota</taxon>
        <taxon>Viridiplantae</taxon>
        <taxon>Streptophyta</taxon>
        <taxon>Embryophyta</taxon>
        <taxon>Tracheophyta</taxon>
        <taxon>Spermatophyta</taxon>
        <taxon>Magnoliopsida</taxon>
        <taxon>Liliopsida</taxon>
        <taxon>Asparagales</taxon>
        <taxon>Orchidaceae</taxon>
        <taxon>Epidendroideae</taxon>
        <taxon>Malaxideae</taxon>
        <taxon>Dendrobiinae</taxon>
        <taxon>Dendrobium</taxon>
    </lineage>
</organism>
<evidence type="ECO:0000313" key="3">
    <source>
        <dbReference type="Proteomes" id="UP000233837"/>
    </source>
</evidence>
<evidence type="ECO:0000313" key="2">
    <source>
        <dbReference type="EMBL" id="PKU81560.1"/>
    </source>
</evidence>
<protein>
    <submittedName>
        <fullName evidence="2">Uncharacterized protein</fullName>
    </submittedName>
</protein>
<sequence length="160" mass="18191">MTEDRRSGGRSFLKQMCVAALPYHLDCTALADYLLKSHAYGYTRIRAISPPRKLSSFLNCNSCTKRRVKKDQIQPLQLLHHSLHGKILSTLFSLSPFQAFLQENGKMKLRHKEKKRLDTTESDRESSEHPTGTAFGDAVTAAVCSLSSVKFYQTRLMKNR</sequence>
<evidence type="ECO:0000256" key="1">
    <source>
        <dbReference type="SAM" id="MobiDB-lite"/>
    </source>
</evidence>
<proteinExistence type="predicted"/>
<feature type="compositionally biased region" description="Basic and acidic residues" evidence="1">
    <location>
        <begin position="115"/>
        <end position="128"/>
    </location>
</feature>
<name>A0A2I0X0X7_9ASPA</name>
<reference evidence="2 3" key="1">
    <citation type="journal article" date="2016" name="Sci. Rep.">
        <title>The Dendrobium catenatum Lindl. genome sequence provides insights into polysaccharide synthase, floral development and adaptive evolution.</title>
        <authorList>
            <person name="Zhang G.Q."/>
            <person name="Xu Q."/>
            <person name="Bian C."/>
            <person name="Tsai W.C."/>
            <person name="Yeh C.M."/>
            <person name="Liu K.W."/>
            <person name="Yoshida K."/>
            <person name="Zhang L.S."/>
            <person name="Chang S.B."/>
            <person name="Chen F."/>
            <person name="Shi Y."/>
            <person name="Su Y.Y."/>
            <person name="Zhang Y.Q."/>
            <person name="Chen L.J."/>
            <person name="Yin Y."/>
            <person name="Lin M."/>
            <person name="Huang H."/>
            <person name="Deng H."/>
            <person name="Wang Z.W."/>
            <person name="Zhu S.L."/>
            <person name="Zhao X."/>
            <person name="Deng C."/>
            <person name="Niu S.C."/>
            <person name="Huang J."/>
            <person name="Wang M."/>
            <person name="Liu G.H."/>
            <person name="Yang H.J."/>
            <person name="Xiao X.J."/>
            <person name="Hsiao Y.Y."/>
            <person name="Wu W.L."/>
            <person name="Chen Y.Y."/>
            <person name="Mitsuda N."/>
            <person name="Ohme-Takagi M."/>
            <person name="Luo Y.B."/>
            <person name="Van de Peer Y."/>
            <person name="Liu Z.J."/>
        </authorList>
    </citation>
    <scope>NUCLEOTIDE SEQUENCE [LARGE SCALE GENOMIC DNA]</scope>
    <source>
        <tissue evidence="2">The whole plant</tissue>
    </source>
</reference>